<dbReference type="EMBL" id="CM042027">
    <property type="protein sequence ID" value="KAI3802429.1"/>
    <property type="molecule type" value="Genomic_DNA"/>
</dbReference>
<comment type="caution">
    <text evidence="1">The sequence shown here is derived from an EMBL/GenBank/DDBJ whole genome shotgun (WGS) entry which is preliminary data.</text>
</comment>
<proteinExistence type="predicted"/>
<sequence length="134" mass="14579">MILCLRFLPRLSNVTVELSHCDSHVNSASTSLNSKVVSQCSSLLTPLPVDSVVYVVDLVKLNLVDLRDVKIMKKLGGTVDDTELVKALVFDKKVSHGAGGTTRLENAKIAVIQLQISPPKIEQSTVVSDYTQMD</sequence>
<protein>
    <submittedName>
        <fullName evidence="1">Uncharacterized protein</fullName>
    </submittedName>
</protein>
<accession>A0ACB9I363</accession>
<evidence type="ECO:0000313" key="1">
    <source>
        <dbReference type="EMBL" id="KAI3802429.1"/>
    </source>
</evidence>
<evidence type="ECO:0000313" key="2">
    <source>
        <dbReference type="Proteomes" id="UP001056120"/>
    </source>
</evidence>
<organism evidence="1 2">
    <name type="scientific">Smallanthus sonchifolius</name>
    <dbReference type="NCBI Taxonomy" id="185202"/>
    <lineage>
        <taxon>Eukaryota</taxon>
        <taxon>Viridiplantae</taxon>
        <taxon>Streptophyta</taxon>
        <taxon>Embryophyta</taxon>
        <taxon>Tracheophyta</taxon>
        <taxon>Spermatophyta</taxon>
        <taxon>Magnoliopsida</taxon>
        <taxon>eudicotyledons</taxon>
        <taxon>Gunneridae</taxon>
        <taxon>Pentapetalae</taxon>
        <taxon>asterids</taxon>
        <taxon>campanulids</taxon>
        <taxon>Asterales</taxon>
        <taxon>Asteraceae</taxon>
        <taxon>Asteroideae</taxon>
        <taxon>Heliantheae alliance</taxon>
        <taxon>Millerieae</taxon>
        <taxon>Smallanthus</taxon>
    </lineage>
</organism>
<name>A0ACB9I363_9ASTR</name>
<gene>
    <name evidence="1" type="ORF">L1987_30561</name>
</gene>
<dbReference type="Proteomes" id="UP001056120">
    <property type="component" value="Linkage Group LG10"/>
</dbReference>
<reference evidence="1 2" key="2">
    <citation type="journal article" date="2022" name="Mol. Ecol. Resour.">
        <title>The genomes of chicory, endive, great burdock and yacon provide insights into Asteraceae paleo-polyploidization history and plant inulin production.</title>
        <authorList>
            <person name="Fan W."/>
            <person name="Wang S."/>
            <person name="Wang H."/>
            <person name="Wang A."/>
            <person name="Jiang F."/>
            <person name="Liu H."/>
            <person name="Zhao H."/>
            <person name="Xu D."/>
            <person name="Zhang Y."/>
        </authorList>
    </citation>
    <scope>NUCLEOTIDE SEQUENCE [LARGE SCALE GENOMIC DNA]</scope>
    <source>
        <strain evidence="2">cv. Yunnan</strain>
        <tissue evidence="1">Leaves</tissue>
    </source>
</reference>
<keyword evidence="2" id="KW-1185">Reference proteome</keyword>
<reference evidence="2" key="1">
    <citation type="journal article" date="2022" name="Mol. Ecol. Resour.">
        <title>The genomes of chicory, endive, great burdock and yacon provide insights into Asteraceae palaeo-polyploidization history and plant inulin production.</title>
        <authorList>
            <person name="Fan W."/>
            <person name="Wang S."/>
            <person name="Wang H."/>
            <person name="Wang A."/>
            <person name="Jiang F."/>
            <person name="Liu H."/>
            <person name="Zhao H."/>
            <person name="Xu D."/>
            <person name="Zhang Y."/>
        </authorList>
    </citation>
    <scope>NUCLEOTIDE SEQUENCE [LARGE SCALE GENOMIC DNA]</scope>
    <source>
        <strain evidence="2">cv. Yunnan</strain>
    </source>
</reference>